<sequence length="42" mass="4706">MPNYEKNNESVIFSLEDFTPEIYDCEADGSCSNGHIHVIAES</sequence>
<keyword evidence="2" id="KW-1185">Reference proteome</keyword>
<dbReference type="AlphaFoldDB" id="A0A1M6I7S6"/>
<dbReference type="EMBL" id="FQZS01000028">
    <property type="protein sequence ID" value="SHJ30482.1"/>
    <property type="molecule type" value="Genomic_DNA"/>
</dbReference>
<proteinExistence type="predicted"/>
<reference evidence="1 2" key="1">
    <citation type="submission" date="2016-11" db="EMBL/GenBank/DDBJ databases">
        <authorList>
            <person name="Jaros S."/>
            <person name="Januszkiewicz K."/>
            <person name="Wedrychowicz H."/>
        </authorList>
    </citation>
    <scope>NUCLEOTIDE SEQUENCE [LARGE SCALE GENOMIC DNA]</scope>
    <source>
        <strain evidence="1 2">DSM 19022</strain>
    </source>
</reference>
<evidence type="ECO:0000313" key="2">
    <source>
        <dbReference type="Proteomes" id="UP000184442"/>
    </source>
</evidence>
<dbReference type="STRING" id="1122184.SAMN02745176_03115"/>
<dbReference type="RefSeq" id="WP_278308966.1">
    <property type="nucleotide sequence ID" value="NZ_FQZS01000028.1"/>
</dbReference>
<protein>
    <submittedName>
        <fullName evidence="1">Uncharacterized protein</fullName>
    </submittedName>
</protein>
<name>A0A1M6I7S6_9FIRM</name>
<organism evidence="1 2">
    <name type="scientific">Lutispora thermophila DSM 19022</name>
    <dbReference type="NCBI Taxonomy" id="1122184"/>
    <lineage>
        <taxon>Bacteria</taxon>
        <taxon>Bacillati</taxon>
        <taxon>Bacillota</taxon>
        <taxon>Clostridia</taxon>
        <taxon>Lutisporales</taxon>
        <taxon>Lutisporaceae</taxon>
        <taxon>Lutispora</taxon>
    </lineage>
</organism>
<gene>
    <name evidence="1" type="ORF">SAMN02745176_03115</name>
</gene>
<accession>A0A1M6I7S6</accession>
<evidence type="ECO:0000313" key="1">
    <source>
        <dbReference type="EMBL" id="SHJ30482.1"/>
    </source>
</evidence>
<dbReference type="Proteomes" id="UP000184442">
    <property type="component" value="Unassembled WGS sequence"/>
</dbReference>